<sequence length="82" mass="8296">MSCTDAPCHCPLCGQANGCAIAAGAPAQDCWCMTTPVARTALARLPQDQRGQRCLCPHCASGAPAVPAESPHPGATPVISQP</sequence>
<organism evidence="1 2">
    <name type="scientific">Oryzisolibacter propanilivorax</name>
    <dbReference type="NCBI Taxonomy" id="1527607"/>
    <lineage>
        <taxon>Bacteria</taxon>
        <taxon>Pseudomonadati</taxon>
        <taxon>Pseudomonadota</taxon>
        <taxon>Betaproteobacteria</taxon>
        <taxon>Burkholderiales</taxon>
        <taxon>Comamonadaceae</taxon>
        <taxon>Oryzisolibacter</taxon>
    </lineage>
</organism>
<dbReference type="OrthoDB" id="8912324at2"/>
<reference evidence="2" key="1">
    <citation type="submission" date="2016-10" db="EMBL/GenBank/DDBJ databases">
        <authorList>
            <person name="Varghese N."/>
            <person name="Submissions S."/>
        </authorList>
    </citation>
    <scope>NUCLEOTIDE SEQUENCE [LARGE SCALE GENOMIC DNA]</scope>
    <source>
        <strain evidence="2">EPL6</strain>
    </source>
</reference>
<accession>A0A1G9VR93</accession>
<dbReference type="RefSeq" id="WP_091572852.1">
    <property type="nucleotide sequence ID" value="NZ_FNHP01000014.1"/>
</dbReference>
<dbReference type="Proteomes" id="UP000198552">
    <property type="component" value="Unassembled WGS sequence"/>
</dbReference>
<name>A0A1G9VR93_9BURK</name>
<proteinExistence type="predicted"/>
<protein>
    <submittedName>
        <fullName evidence="1">Cysteine-rich CWC</fullName>
    </submittedName>
</protein>
<gene>
    <name evidence="1" type="ORF">SAMN05428957_11430</name>
</gene>
<dbReference type="AlphaFoldDB" id="A0A1G9VR93"/>
<dbReference type="EMBL" id="FNHP01000014">
    <property type="protein sequence ID" value="SDM74365.1"/>
    <property type="molecule type" value="Genomic_DNA"/>
</dbReference>
<keyword evidence="2" id="KW-1185">Reference proteome</keyword>
<dbReference type="Pfam" id="PF14375">
    <property type="entry name" value="Cys_rich_CWC"/>
    <property type="match status" value="1"/>
</dbReference>
<dbReference type="STRING" id="1527607.SAMN05428957_11430"/>
<evidence type="ECO:0000313" key="1">
    <source>
        <dbReference type="EMBL" id="SDM74365.1"/>
    </source>
</evidence>
<dbReference type="InterPro" id="IPR032720">
    <property type="entry name" value="Cys_rich_CWC"/>
</dbReference>
<evidence type="ECO:0000313" key="2">
    <source>
        <dbReference type="Proteomes" id="UP000198552"/>
    </source>
</evidence>